<dbReference type="Proteomes" id="UP000295254">
    <property type="component" value="Unassembled WGS sequence"/>
</dbReference>
<dbReference type="RefSeq" id="WP_093223900.1">
    <property type="nucleotide sequence ID" value="NZ_LT629803.1"/>
</dbReference>
<dbReference type="InterPro" id="IPR039561">
    <property type="entry name" value="Peptidase_M15C"/>
</dbReference>
<sequence length="278" mass="30868">MDERKSLATGIVCALLLIGLSERAQAGIFPVMPELCELMKATNVITDENPVGCDRLRVVSFDFTHFEGHTEQGSVMVLDAFAPYVQTIFDDLHRAAFPLRKARGLEHYLGDDKASMADNNTSAFNGRPITGGSSWSLHAYGAAIDLNPIQNPFIDIQATGQAMIDPVASARAYVNRMQFRAEKPERFGLAEPVVDTFAFNGFIHWGGYWNYPVDFQHFEVAPRSFLQHLASVSAEQAAKDFDGYVAFFRGCLNDAEEQDSGARRARCVGDTLEAYRQR</sequence>
<evidence type="ECO:0000313" key="3">
    <source>
        <dbReference type="Proteomes" id="UP000295254"/>
    </source>
</evidence>
<dbReference type="Pfam" id="PF13539">
    <property type="entry name" value="Peptidase_M15_4"/>
    <property type="match status" value="1"/>
</dbReference>
<dbReference type="Gene3D" id="3.30.1380.10">
    <property type="match status" value="1"/>
</dbReference>
<gene>
    <name evidence="2" type="ORF">EIY72_10660</name>
</gene>
<feature type="domain" description="Peptidase M15C" evidence="1">
    <location>
        <begin position="131"/>
        <end position="220"/>
    </location>
</feature>
<keyword evidence="3" id="KW-1185">Reference proteome</keyword>
<proteinExistence type="predicted"/>
<protein>
    <submittedName>
        <fullName evidence="2">M15 family peptidase</fullName>
    </submittedName>
</protein>
<reference evidence="3" key="1">
    <citation type="journal article" date="2019" name="bioRxiv">
        <title>Bacterially produced spermidine induces plant systemic susceptibility to pathogens.</title>
        <authorList>
            <person name="Melnyk R.A."/>
            <person name="Beskrovnaya P.A."/>
            <person name="Liu Z."/>
            <person name="Song Y."/>
            <person name="Haney C.H."/>
        </authorList>
    </citation>
    <scope>NUCLEOTIDE SEQUENCE [LARGE SCALE GENOMIC DNA]</scope>
    <source>
        <strain evidence="3">Dha-51</strain>
    </source>
</reference>
<accession>A0A1H2NVT5</accession>
<dbReference type="OrthoDB" id="9799970at2"/>
<comment type="caution">
    <text evidence="2">The sequence shown here is derived from an EMBL/GenBank/DDBJ whole genome shotgun (WGS) entry which is preliminary data.</text>
</comment>
<evidence type="ECO:0000313" key="2">
    <source>
        <dbReference type="EMBL" id="TDB64872.1"/>
    </source>
</evidence>
<dbReference type="SUPFAM" id="SSF55166">
    <property type="entry name" value="Hedgehog/DD-peptidase"/>
    <property type="match status" value="1"/>
</dbReference>
<dbReference type="EMBL" id="RRZK01000009">
    <property type="protein sequence ID" value="TDB64872.1"/>
    <property type="molecule type" value="Genomic_DNA"/>
</dbReference>
<dbReference type="GO" id="GO:0008233">
    <property type="term" value="F:peptidase activity"/>
    <property type="evidence" value="ECO:0007669"/>
    <property type="project" value="InterPro"/>
</dbReference>
<name>A0A1H2NVT5_PSEVA</name>
<dbReference type="AlphaFoldDB" id="A0A1H2NVT5"/>
<evidence type="ECO:0000259" key="1">
    <source>
        <dbReference type="Pfam" id="PF13539"/>
    </source>
</evidence>
<organism evidence="2 3">
    <name type="scientific">Pseudomonas vancouverensis</name>
    <dbReference type="NCBI Taxonomy" id="95300"/>
    <lineage>
        <taxon>Bacteria</taxon>
        <taxon>Pseudomonadati</taxon>
        <taxon>Pseudomonadota</taxon>
        <taxon>Gammaproteobacteria</taxon>
        <taxon>Pseudomonadales</taxon>
        <taxon>Pseudomonadaceae</taxon>
        <taxon>Pseudomonas</taxon>
    </lineage>
</organism>
<dbReference type="InterPro" id="IPR009045">
    <property type="entry name" value="Zn_M74/Hedgehog-like"/>
</dbReference>